<keyword evidence="2" id="KW-1133">Transmembrane helix</keyword>
<comment type="caution">
    <text evidence="3">The sequence shown here is derived from an EMBL/GenBank/DDBJ whole genome shotgun (WGS) entry which is preliminary data.</text>
</comment>
<feature type="compositionally biased region" description="Basic and acidic residues" evidence="1">
    <location>
        <begin position="956"/>
        <end position="984"/>
    </location>
</feature>
<proteinExistence type="predicted"/>
<keyword evidence="4" id="KW-1185">Reference proteome</keyword>
<protein>
    <submittedName>
        <fullName evidence="3">Uncharacterized protein</fullName>
    </submittedName>
</protein>
<evidence type="ECO:0000256" key="2">
    <source>
        <dbReference type="SAM" id="Phobius"/>
    </source>
</evidence>
<feature type="compositionally biased region" description="Pro residues" evidence="1">
    <location>
        <begin position="917"/>
        <end position="927"/>
    </location>
</feature>
<feature type="region of interest" description="Disordered" evidence="1">
    <location>
        <begin position="162"/>
        <end position="201"/>
    </location>
</feature>
<keyword evidence="2" id="KW-0812">Transmembrane</keyword>
<name>A0ABQ7GVI3_DUNSA</name>
<feature type="compositionally biased region" description="Acidic residues" evidence="1">
    <location>
        <begin position="190"/>
        <end position="201"/>
    </location>
</feature>
<gene>
    <name evidence="3" type="ORF">DUNSADRAFT_2528</name>
</gene>
<feature type="compositionally biased region" description="Acidic residues" evidence="1">
    <location>
        <begin position="650"/>
        <end position="661"/>
    </location>
</feature>
<reference evidence="3" key="1">
    <citation type="submission" date="2017-08" db="EMBL/GenBank/DDBJ databases">
        <authorList>
            <person name="Polle J.E."/>
            <person name="Barry K."/>
            <person name="Cushman J."/>
            <person name="Schmutz J."/>
            <person name="Tran D."/>
            <person name="Hathwaick L.T."/>
            <person name="Yim W.C."/>
            <person name="Jenkins J."/>
            <person name="Mckie-Krisberg Z.M."/>
            <person name="Prochnik S."/>
            <person name="Lindquist E."/>
            <person name="Dockter R.B."/>
            <person name="Adam C."/>
            <person name="Molina H."/>
            <person name="Bunkerborg J."/>
            <person name="Jin E."/>
            <person name="Buchheim M."/>
            <person name="Magnuson J."/>
        </authorList>
    </citation>
    <scope>NUCLEOTIDE SEQUENCE</scope>
    <source>
        <strain evidence="3">CCAP 19/18</strain>
    </source>
</reference>
<feature type="compositionally biased region" description="Low complexity" evidence="1">
    <location>
        <begin position="386"/>
        <end position="398"/>
    </location>
</feature>
<evidence type="ECO:0000313" key="3">
    <source>
        <dbReference type="EMBL" id="KAF5838619.1"/>
    </source>
</evidence>
<feature type="compositionally biased region" description="Basic and acidic residues" evidence="1">
    <location>
        <begin position="493"/>
        <end position="504"/>
    </location>
</feature>
<evidence type="ECO:0000256" key="1">
    <source>
        <dbReference type="SAM" id="MobiDB-lite"/>
    </source>
</evidence>
<feature type="compositionally biased region" description="Low complexity" evidence="1">
    <location>
        <begin position="847"/>
        <end position="865"/>
    </location>
</feature>
<organism evidence="3 4">
    <name type="scientific">Dunaliella salina</name>
    <name type="common">Green alga</name>
    <name type="synonym">Protococcus salinus</name>
    <dbReference type="NCBI Taxonomy" id="3046"/>
    <lineage>
        <taxon>Eukaryota</taxon>
        <taxon>Viridiplantae</taxon>
        <taxon>Chlorophyta</taxon>
        <taxon>core chlorophytes</taxon>
        <taxon>Chlorophyceae</taxon>
        <taxon>CS clade</taxon>
        <taxon>Chlamydomonadales</taxon>
        <taxon>Dunaliellaceae</taxon>
        <taxon>Dunaliella</taxon>
    </lineage>
</organism>
<feature type="region of interest" description="Disordered" evidence="1">
    <location>
        <begin position="444"/>
        <end position="1038"/>
    </location>
</feature>
<feature type="compositionally biased region" description="Pro residues" evidence="1">
    <location>
        <begin position="554"/>
        <end position="566"/>
    </location>
</feature>
<keyword evidence="2" id="KW-0472">Membrane</keyword>
<feature type="compositionally biased region" description="Basic and acidic residues" evidence="1">
    <location>
        <begin position="696"/>
        <end position="712"/>
    </location>
</feature>
<accession>A0ABQ7GVI3</accession>
<feature type="region of interest" description="Disordered" evidence="1">
    <location>
        <begin position="236"/>
        <end position="400"/>
    </location>
</feature>
<feature type="compositionally biased region" description="Pro residues" evidence="1">
    <location>
        <begin position="266"/>
        <end position="277"/>
    </location>
</feature>
<feature type="compositionally biased region" description="Basic residues" evidence="1">
    <location>
        <begin position="681"/>
        <end position="695"/>
    </location>
</feature>
<feature type="compositionally biased region" description="Polar residues" evidence="1">
    <location>
        <begin position="458"/>
        <end position="470"/>
    </location>
</feature>
<feature type="compositionally biased region" description="Low complexity" evidence="1">
    <location>
        <begin position="731"/>
        <end position="762"/>
    </location>
</feature>
<sequence length="1038" mass="108443">MRGYFEQSKSSNQRDLYSTLCSTQDTLVTKLMWLDDGELYAATTRQLADPARLSAEDEVENVTVVSGTLDAQLTYEPNVRICEGQSEEACNVRLSMPIDPGVFDSSKATLCARLEASKEGDGTYVAVGNITMEPFAGGAGPDAVTCVITKLGKHTVLQYGTTKDLSVRPGPPPGTGAPGPGTDAPPIGLEPEEGNDDESSDEETLLLGLAIGIPVGVVFLLALGSLGFLLLRRNRKREEDRKSPNKVAPEGDVPSAPSESGGSAHPLPPPMPFPDPPAENEHHTPSSYGSWMRESLDSLPLPFPVPPKTQGHPSSPRLSHAPAPSTPPPIADPRLSFSSETEPRTPSFAARPSLHPSFSRFPPLVQPLTMPKVARPIAGQPPGPPAALSAALAPPGTADYAQPTIITANDAEADDLGANLGTPGAAQHTISTANYADADNLAQPTISATNGADAEHLGSNQRTLPTTPTSEPDPPVPKAPSNRPSRVRAQLRASEKKHVPEGHAPHNLAPPIPQAPSGRPSRVQAWLHAPEKKQAMPGDGACEEDVLSDDLPPNVLPSDPPPPIPQAPSSRPSRVRAWLHAPEKKQAMSDVEMDDLPADELPPDHIPPLPQNSSSRPSRLHAHMQAPKKHKHSPEQQGAPFGQEPHDEMPGEDVSLDDLPAEELPPDHAPLLPQAPNGRPSRLHAHMQAPKKHKHSPEQREASDGRKSRDEIPPQIVAWPMAPVPATEATGPQAMSAATTAAAPPGGHAAAGEAAAVAGRPASTLIAPPPLPHAPSARPSRMRARLWTGKPERQAAEGPQTASPVTAPAHTPVNDVPAPTPHLAPPGAATAHTAVLHTPPTLQSPKGPQSASPEAAAAHTTAPNGAPAPPPQMASSGAATACTSELDAHAPPPGRPHTVPSGAAPAHTSAAHGMPATTPPAPPPLPQAPSKRPSRARARLAFVHSTASLNPVLHMHTCEGLEGEGHEVEAGESSREETAVEDPRPPPQTMPTNDDAWGGSNEGTEDSSMGDAAGGDPRPPPRSVPTTGNAWREREEEA</sequence>
<feature type="transmembrane region" description="Helical" evidence="2">
    <location>
        <begin position="205"/>
        <end position="231"/>
    </location>
</feature>
<evidence type="ECO:0000313" key="4">
    <source>
        <dbReference type="Proteomes" id="UP000815325"/>
    </source>
</evidence>
<dbReference type="EMBL" id="MU069572">
    <property type="protein sequence ID" value="KAF5838619.1"/>
    <property type="molecule type" value="Genomic_DNA"/>
</dbReference>
<dbReference type="Proteomes" id="UP000815325">
    <property type="component" value="Unassembled WGS sequence"/>
</dbReference>
<feature type="compositionally biased region" description="Basic residues" evidence="1">
    <location>
        <begin position="618"/>
        <end position="632"/>
    </location>
</feature>